<proteinExistence type="predicted"/>
<comment type="pathway">
    <text evidence="1">Lipid metabolism; fatty acid beta-oxidation.</text>
</comment>
<evidence type="ECO:0000259" key="4">
    <source>
        <dbReference type="Pfam" id="PF00755"/>
    </source>
</evidence>
<dbReference type="Gene3D" id="1.10.275.20">
    <property type="entry name" value="Choline/Carnitine o-acyltransferase"/>
    <property type="match status" value="1"/>
</dbReference>
<dbReference type="Proteomes" id="UP000252519">
    <property type="component" value="Unassembled WGS sequence"/>
</dbReference>
<dbReference type="GO" id="GO:0043005">
    <property type="term" value="C:neuron projection"/>
    <property type="evidence" value="ECO:0007669"/>
    <property type="project" value="TreeGrafter"/>
</dbReference>
<dbReference type="InterPro" id="IPR039551">
    <property type="entry name" value="Cho/carn_acyl_trans"/>
</dbReference>
<keyword evidence="6" id="KW-1185">Reference proteome</keyword>
<dbReference type="STRING" id="29170.A0A368FXH7"/>
<comment type="caution">
    <text evidence="5">The sequence shown here is derived from an EMBL/GenBank/DDBJ whole genome shotgun (WGS) entry which is preliminary data.</text>
</comment>
<accession>A0A368FXH7</accession>
<dbReference type="GO" id="GO:0006635">
    <property type="term" value="P:fatty acid beta-oxidation"/>
    <property type="evidence" value="ECO:0007669"/>
    <property type="project" value="UniProtKB-UniPathway"/>
</dbReference>
<dbReference type="GO" id="GO:0008292">
    <property type="term" value="P:acetylcholine biosynthetic process"/>
    <property type="evidence" value="ECO:0007669"/>
    <property type="project" value="TreeGrafter"/>
</dbReference>
<dbReference type="GO" id="GO:0007274">
    <property type="term" value="P:neuromuscular synaptic transmission"/>
    <property type="evidence" value="ECO:0007669"/>
    <property type="project" value="TreeGrafter"/>
</dbReference>
<comment type="catalytic activity">
    <reaction evidence="3">
        <text>4,8-dimethylnonanoyl-CoA + (R)-carnitine = O-4,8-dimethylnonanoyl-(R)-carnitine + CoA</text>
        <dbReference type="Rhea" id="RHEA:44860"/>
        <dbReference type="ChEBI" id="CHEBI:16347"/>
        <dbReference type="ChEBI" id="CHEBI:57287"/>
        <dbReference type="ChEBI" id="CHEBI:77061"/>
        <dbReference type="ChEBI" id="CHEBI:84654"/>
    </reaction>
</comment>
<dbReference type="GO" id="GO:0045202">
    <property type="term" value="C:synapse"/>
    <property type="evidence" value="ECO:0007669"/>
    <property type="project" value="GOC"/>
</dbReference>
<keyword evidence="2" id="KW-0012">Acyltransferase</keyword>
<evidence type="ECO:0000313" key="6">
    <source>
        <dbReference type="Proteomes" id="UP000252519"/>
    </source>
</evidence>
<dbReference type="Pfam" id="PF00755">
    <property type="entry name" value="Carn_acyltransf"/>
    <property type="match status" value="1"/>
</dbReference>
<name>A0A368FXH7_ANCCA</name>
<dbReference type="PANTHER" id="PTHR22589:SF14">
    <property type="entry name" value="CHOLINE O-ACETYLTRANSFERASE"/>
    <property type="match status" value="1"/>
</dbReference>
<dbReference type="InterPro" id="IPR000542">
    <property type="entry name" value="Carn_acyl_trans"/>
</dbReference>
<dbReference type="AlphaFoldDB" id="A0A368FXH7"/>
<dbReference type="GO" id="GO:0005737">
    <property type="term" value="C:cytoplasm"/>
    <property type="evidence" value="ECO:0007669"/>
    <property type="project" value="TreeGrafter"/>
</dbReference>
<dbReference type="UniPathway" id="UPA00659"/>
<dbReference type="PANTHER" id="PTHR22589">
    <property type="entry name" value="CARNITINE O-ACYLTRANSFERASE"/>
    <property type="match status" value="1"/>
</dbReference>
<organism evidence="5 6">
    <name type="scientific">Ancylostoma caninum</name>
    <name type="common">Dog hookworm</name>
    <dbReference type="NCBI Taxonomy" id="29170"/>
    <lineage>
        <taxon>Eukaryota</taxon>
        <taxon>Metazoa</taxon>
        <taxon>Ecdysozoa</taxon>
        <taxon>Nematoda</taxon>
        <taxon>Chromadorea</taxon>
        <taxon>Rhabditida</taxon>
        <taxon>Rhabditina</taxon>
        <taxon>Rhabditomorpha</taxon>
        <taxon>Strongyloidea</taxon>
        <taxon>Ancylostomatidae</taxon>
        <taxon>Ancylostomatinae</taxon>
        <taxon>Ancylostoma</taxon>
    </lineage>
</organism>
<dbReference type="GO" id="GO:0004102">
    <property type="term" value="F:choline O-acetyltransferase activity"/>
    <property type="evidence" value="ECO:0007669"/>
    <property type="project" value="TreeGrafter"/>
</dbReference>
<evidence type="ECO:0000256" key="2">
    <source>
        <dbReference type="ARBA" id="ARBA00023315"/>
    </source>
</evidence>
<dbReference type="OrthoDB" id="240216at2759"/>
<dbReference type="InterPro" id="IPR042572">
    <property type="entry name" value="Carn_acyl_trans_N"/>
</dbReference>
<evidence type="ECO:0000256" key="3">
    <source>
        <dbReference type="ARBA" id="ARBA00048999"/>
    </source>
</evidence>
<dbReference type="EMBL" id="JOJR01000580">
    <property type="protein sequence ID" value="RCN36188.1"/>
    <property type="molecule type" value="Genomic_DNA"/>
</dbReference>
<protein>
    <recommendedName>
        <fullName evidence="4">Choline/carnitine acyltransferase domain-containing protein</fullName>
    </recommendedName>
</protein>
<evidence type="ECO:0000313" key="5">
    <source>
        <dbReference type="EMBL" id="RCN36188.1"/>
    </source>
</evidence>
<keyword evidence="2" id="KW-0808">Transferase</keyword>
<evidence type="ECO:0000256" key="1">
    <source>
        <dbReference type="ARBA" id="ARBA00005005"/>
    </source>
</evidence>
<gene>
    <name evidence="5" type="ORF">ANCCAN_17932</name>
</gene>
<reference evidence="5 6" key="1">
    <citation type="submission" date="2014-10" db="EMBL/GenBank/DDBJ databases">
        <title>Draft genome of the hookworm Ancylostoma caninum.</title>
        <authorList>
            <person name="Mitreva M."/>
        </authorList>
    </citation>
    <scope>NUCLEOTIDE SEQUENCE [LARGE SCALE GENOMIC DNA]</scope>
    <source>
        <strain evidence="5 6">Baltimore</strain>
    </source>
</reference>
<feature type="domain" description="Choline/carnitine acyltransferase" evidence="4">
    <location>
        <begin position="6"/>
        <end position="99"/>
    </location>
</feature>
<dbReference type="SUPFAM" id="SSF52777">
    <property type="entry name" value="CoA-dependent acyltransferases"/>
    <property type="match status" value="1"/>
</dbReference>
<sequence length="135" mass="15964">MLPKPPVPSLDHSLDRYIEYAKVVAEGQKRDIQKTLDAVKEFRRLGVVYQQRLEQIAEGESNWINQFWHPEMYFRSRLPLPVYTSPAYVFPQQHFTSEDDWLGKPASVEDVQVRKNRNGRNEHILVMCKDQENSY</sequence>